<comment type="caution">
    <text evidence="3">The sequence shown here is derived from an EMBL/GenBank/DDBJ whole genome shotgun (WGS) entry which is preliminary data.</text>
</comment>
<dbReference type="PANTHER" id="PTHR46957:SF3">
    <property type="entry name" value="CYTOKINE RECEPTOR"/>
    <property type="match status" value="1"/>
</dbReference>
<reference evidence="3" key="1">
    <citation type="submission" date="2021-02" db="EMBL/GenBank/DDBJ databases">
        <authorList>
            <person name="Nowell W R."/>
        </authorList>
    </citation>
    <scope>NUCLEOTIDE SEQUENCE</scope>
</reference>
<evidence type="ECO:0000256" key="1">
    <source>
        <dbReference type="SAM" id="Phobius"/>
    </source>
</evidence>
<dbReference type="AlphaFoldDB" id="A0A814GN48"/>
<protein>
    <recommendedName>
        <fullName evidence="2">PTPRJ transmembrane domain-containing protein</fullName>
    </recommendedName>
</protein>
<evidence type="ECO:0000259" key="2">
    <source>
        <dbReference type="Pfam" id="PF18861"/>
    </source>
</evidence>
<organism evidence="3 5">
    <name type="scientific">Didymodactylos carnosus</name>
    <dbReference type="NCBI Taxonomy" id="1234261"/>
    <lineage>
        <taxon>Eukaryota</taxon>
        <taxon>Metazoa</taxon>
        <taxon>Spiralia</taxon>
        <taxon>Gnathifera</taxon>
        <taxon>Rotifera</taxon>
        <taxon>Eurotatoria</taxon>
        <taxon>Bdelloidea</taxon>
        <taxon>Philodinida</taxon>
        <taxon>Philodinidae</taxon>
        <taxon>Didymodactylos</taxon>
    </lineage>
</organism>
<keyword evidence="5" id="KW-1185">Reference proteome</keyword>
<dbReference type="PANTHER" id="PTHR46957">
    <property type="entry name" value="CYTOKINE RECEPTOR"/>
    <property type="match status" value="1"/>
</dbReference>
<dbReference type="InterPro" id="IPR050713">
    <property type="entry name" value="RTP_Phos/Ushers"/>
</dbReference>
<dbReference type="Pfam" id="PF18861">
    <property type="entry name" value="PTP_tm"/>
    <property type="match status" value="1"/>
</dbReference>
<name>A0A814GN48_9BILA</name>
<evidence type="ECO:0000313" key="5">
    <source>
        <dbReference type="Proteomes" id="UP000663829"/>
    </source>
</evidence>
<dbReference type="GO" id="GO:0016020">
    <property type="term" value="C:membrane"/>
    <property type="evidence" value="ECO:0007669"/>
    <property type="project" value="UniProtKB-SubCell"/>
</dbReference>
<keyword evidence="1" id="KW-0812">Transmembrane</keyword>
<sequence length="486" mass="55024">MDTHLYSITKEVATVINIDLISYNDELQTASVNVTRPDGDFDNVLLKCRPTDQICPKLFSNTSTQIYTETNCSTTTQYCSVSFDNIVAGNNYSCNATTIKENFDNQTSDGLQLKLQLITVDHNMSNSSKEGNMLVNITPHSDFERINAICIAENTEDICSNITSSTENCSTQIMLNGTLGCRYSCQFTTFKRGYIIKTTLPFNVTIYPPKALINQSIFGKNFVFLNWSIYEPAHIDYFLLNINDTLNPTYVNKLQRSYNYTYLQPNTYYYLELITVSNLNETSDKVVNTTLVDAPEVSSEAEKKIYLINAFTTQTQQTIVIDKTLFNETNGLIIIYKIYVRQDQSKNNSVPDFYGTYELAKTNISIDYLAIEIENMSRQTKKQNLTVLIGNDTCQSGRICNGPLRSNTVYKVLIGGCTSSNLVDCTYVLSTAFKTMSPIIVAPDSTSIAWVVIFPLLVVIFVIGLIIWKRKLIKQWIRYKISEKKL</sequence>
<feature type="transmembrane region" description="Helical" evidence="1">
    <location>
        <begin position="448"/>
        <end position="468"/>
    </location>
</feature>
<evidence type="ECO:0000313" key="3">
    <source>
        <dbReference type="EMBL" id="CAF0998685.1"/>
    </source>
</evidence>
<dbReference type="EMBL" id="CAJNOQ010003167">
    <property type="protein sequence ID" value="CAF0998685.1"/>
    <property type="molecule type" value="Genomic_DNA"/>
</dbReference>
<dbReference type="Proteomes" id="UP000663829">
    <property type="component" value="Unassembled WGS sequence"/>
</dbReference>
<accession>A0A814GN48</accession>
<dbReference type="InterPro" id="IPR041201">
    <property type="entry name" value="PTPRJ_TM"/>
</dbReference>
<proteinExistence type="predicted"/>
<gene>
    <name evidence="3" type="ORF">GPM918_LOCUS13637</name>
    <name evidence="4" type="ORF">SRO942_LOCUS13637</name>
</gene>
<feature type="domain" description="PTPRJ transmembrane" evidence="2">
    <location>
        <begin position="321"/>
        <end position="422"/>
    </location>
</feature>
<keyword evidence="1" id="KW-1133">Transmembrane helix</keyword>
<evidence type="ECO:0000313" key="4">
    <source>
        <dbReference type="EMBL" id="CAF3770166.1"/>
    </source>
</evidence>
<dbReference type="EMBL" id="CAJOBC010003167">
    <property type="protein sequence ID" value="CAF3770166.1"/>
    <property type="molecule type" value="Genomic_DNA"/>
</dbReference>
<keyword evidence="1" id="KW-0472">Membrane</keyword>
<dbReference type="Proteomes" id="UP000681722">
    <property type="component" value="Unassembled WGS sequence"/>
</dbReference>